<dbReference type="AlphaFoldDB" id="A0A0B7C786"/>
<gene>
    <name evidence="1" type="primary">ORF223349</name>
</gene>
<name>A0A0B7C786_9EUPU</name>
<proteinExistence type="predicted"/>
<accession>A0A0B7C786</accession>
<sequence>ISEAVTSDTYDGLTVTVQLSTVHNMFRDLLHEPENNELLLLLHEHHYLQLNS</sequence>
<dbReference type="EMBL" id="HACG01053424">
    <property type="protein sequence ID" value="CEL00295.1"/>
    <property type="molecule type" value="Transcribed_RNA"/>
</dbReference>
<reference evidence="1" key="1">
    <citation type="submission" date="2014-12" db="EMBL/GenBank/DDBJ databases">
        <title>Insight into the proteome of Arion vulgaris.</title>
        <authorList>
            <person name="Aradska J."/>
            <person name="Bulat T."/>
            <person name="Smidak R."/>
            <person name="Sarate P."/>
            <person name="Gangsoo J."/>
            <person name="Sialana F."/>
            <person name="Bilban M."/>
            <person name="Lubec G."/>
        </authorList>
    </citation>
    <scope>NUCLEOTIDE SEQUENCE</scope>
    <source>
        <tissue evidence="1">Skin</tissue>
    </source>
</reference>
<feature type="non-terminal residue" evidence="1">
    <location>
        <position position="1"/>
    </location>
</feature>
<organism evidence="1">
    <name type="scientific">Arion vulgaris</name>
    <dbReference type="NCBI Taxonomy" id="1028688"/>
    <lineage>
        <taxon>Eukaryota</taxon>
        <taxon>Metazoa</taxon>
        <taxon>Spiralia</taxon>
        <taxon>Lophotrochozoa</taxon>
        <taxon>Mollusca</taxon>
        <taxon>Gastropoda</taxon>
        <taxon>Heterobranchia</taxon>
        <taxon>Euthyneura</taxon>
        <taxon>Panpulmonata</taxon>
        <taxon>Eupulmonata</taxon>
        <taxon>Stylommatophora</taxon>
        <taxon>Helicina</taxon>
        <taxon>Arionoidea</taxon>
        <taxon>Arionidae</taxon>
        <taxon>Arion</taxon>
    </lineage>
</organism>
<evidence type="ECO:0000313" key="1">
    <source>
        <dbReference type="EMBL" id="CEL00295.1"/>
    </source>
</evidence>
<protein>
    <submittedName>
        <fullName evidence="1">Uncharacterized protein</fullName>
    </submittedName>
</protein>